<dbReference type="GO" id="GO:0030313">
    <property type="term" value="C:cell envelope"/>
    <property type="evidence" value="ECO:0007669"/>
    <property type="project" value="UniProtKB-SubCell"/>
</dbReference>
<dbReference type="GO" id="GO:0030001">
    <property type="term" value="P:metal ion transport"/>
    <property type="evidence" value="ECO:0007669"/>
    <property type="project" value="InterPro"/>
</dbReference>
<gene>
    <name evidence="6" type="ORF">D2E26_1070</name>
</gene>
<dbReference type="Proteomes" id="UP000287609">
    <property type="component" value="Unassembled WGS sequence"/>
</dbReference>
<dbReference type="OrthoDB" id="5296019at2"/>
<accession>A0A430FQC6</accession>
<dbReference type="InterPro" id="IPR050492">
    <property type="entry name" value="Bact_metal-bind_prot9"/>
</dbReference>
<keyword evidence="7" id="KW-1185">Reference proteome</keyword>
<evidence type="ECO:0000256" key="1">
    <source>
        <dbReference type="ARBA" id="ARBA00004196"/>
    </source>
</evidence>
<keyword evidence="4 5" id="KW-0732">Signal</keyword>
<dbReference type="AlphaFoldDB" id="A0A430FQC6"/>
<dbReference type="InterPro" id="IPR006127">
    <property type="entry name" value="ZnuA-like"/>
</dbReference>
<sequence>MKPMRTIAAAIAGIALLVGASACGSSNSSSNSTNDKTINVVAVSNQWGSMAQELGGKHVKVTTILNNTNTDAHDFEPSASDTAKLESAQIAIVNGAGYDDWAEKATKNNKGIVINAAEEGGIKTGQNPHVWFSSQVRIKTADALTAAYEKLQPQNKDDFEKLHEEWQTEENKLDDQITQISQSDADHSYAATESVADYLAEELALKDKTPKGYKQAAANESEPAASDFHEFEQLLKKGDVSMLIVNSQEPSEMGDRLNSAADSGNVPVVDITEQMPSKYTDLHEWLESVVQQIQDAQTKKN</sequence>
<dbReference type="PANTHER" id="PTHR42953">
    <property type="entry name" value="HIGH-AFFINITY ZINC UPTAKE SYSTEM PROTEIN ZNUA-RELATED"/>
    <property type="match status" value="1"/>
</dbReference>
<dbReference type="EMBL" id="QXGM01000002">
    <property type="protein sequence ID" value="RSX55016.1"/>
    <property type="molecule type" value="Genomic_DNA"/>
</dbReference>
<evidence type="ECO:0000256" key="4">
    <source>
        <dbReference type="ARBA" id="ARBA00022729"/>
    </source>
</evidence>
<dbReference type="RefSeq" id="WP_125963701.1">
    <property type="nucleotide sequence ID" value="NZ_QXGM01000002.1"/>
</dbReference>
<dbReference type="Gene3D" id="3.40.50.1980">
    <property type="entry name" value="Nitrogenase molybdenum iron protein domain"/>
    <property type="match status" value="2"/>
</dbReference>
<dbReference type="PROSITE" id="PS51257">
    <property type="entry name" value="PROKAR_LIPOPROTEIN"/>
    <property type="match status" value="1"/>
</dbReference>
<feature type="chain" id="PRO_5038533248" evidence="5">
    <location>
        <begin position="21"/>
        <end position="301"/>
    </location>
</feature>
<proteinExistence type="predicted"/>
<dbReference type="SUPFAM" id="SSF53807">
    <property type="entry name" value="Helical backbone' metal receptor"/>
    <property type="match status" value="1"/>
</dbReference>
<feature type="signal peptide" evidence="5">
    <location>
        <begin position="1"/>
        <end position="20"/>
    </location>
</feature>
<comment type="subcellular location">
    <subcellularLocation>
        <location evidence="1">Cell envelope</location>
    </subcellularLocation>
</comment>
<comment type="caution">
    <text evidence="6">The sequence shown here is derived from an EMBL/GenBank/DDBJ whole genome shotgun (WGS) entry which is preliminary data.</text>
</comment>
<dbReference type="GO" id="GO:0046872">
    <property type="term" value="F:metal ion binding"/>
    <property type="evidence" value="ECO:0007669"/>
    <property type="project" value="UniProtKB-KW"/>
</dbReference>
<organism evidence="6 7">
    <name type="scientific">Bifidobacterium dolichotidis</name>
    <dbReference type="NCBI Taxonomy" id="2306976"/>
    <lineage>
        <taxon>Bacteria</taxon>
        <taxon>Bacillati</taxon>
        <taxon>Actinomycetota</taxon>
        <taxon>Actinomycetes</taxon>
        <taxon>Bifidobacteriales</taxon>
        <taxon>Bifidobacteriaceae</taxon>
        <taxon>Bifidobacterium</taxon>
    </lineage>
</organism>
<keyword evidence="2" id="KW-0813">Transport</keyword>
<evidence type="ECO:0000256" key="5">
    <source>
        <dbReference type="SAM" id="SignalP"/>
    </source>
</evidence>
<evidence type="ECO:0000256" key="2">
    <source>
        <dbReference type="ARBA" id="ARBA00022448"/>
    </source>
</evidence>
<name>A0A430FQC6_9BIFI</name>
<dbReference type="PANTHER" id="PTHR42953:SF1">
    <property type="entry name" value="METAL-BINDING PROTEIN HI_0362-RELATED"/>
    <property type="match status" value="1"/>
</dbReference>
<keyword evidence="3" id="KW-0479">Metal-binding</keyword>
<dbReference type="Pfam" id="PF01297">
    <property type="entry name" value="ZnuA"/>
    <property type="match status" value="1"/>
</dbReference>
<evidence type="ECO:0000313" key="7">
    <source>
        <dbReference type="Proteomes" id="UP000287609"/>
    </source>
</evidence>
<reference evidence="6 7" key="1">
    <citation type="submission" date="2018-09" db="EMBL/GenBank/DDBJ databases">
        <title>Characterization of the phylogenetic diversity of five novel species belonging to the genus Bifidobacterium.</title>
        <authorList>
            <person name="Lugli G.A."/>
            <person name="Duranti S."/>
            <person name="Milani C."/>
        </authorList>
    </citation>
    <scope>NUCLEOTIDE SEQUENCE [LARGE SCALE GENOMIC DNA]</scope>
    <source>
        <strain evidence="6 7">2036B</strain>
    </source>
</reference>
<evidence type="ECO:0000256" key="3">
    <source>
        <dbReference type="ARBA" id="ARBA00022723"/>
    </source>
</evidence>
<evidence type="ECO:0000313" key="6">
    <source>
        <dbReference type="EMBL" id="RSX55016.1"/>
    </source>
</evidence>
<protein>
    <submittedName>
        <fullName evidence="6">ABC transporter substrate-binding protein</fullName>
    </submittedName>
</protein>